<gene>
    <name evidence="1" type="ordered locus">AciX9_0887</name>
</gene>
<name>E8X1N6_GRATM</name>
<dbReference type="AlphaFoldDB" id="E8X1N6"/>
<accession>E8X1N6</accession>
<dbReference type="HOGENOM" id="CLU_1341683_0_0_0"/>
<sequence>MAFAPFEPAPLNHASMAEIAATLGTFPPLRIPRVNQYPAGLSYWSVTEHAQKNGGYPVAGWSVAWSPGTLISANDHCVWMREDGTLIDLMAASPGMQGFTTFLMLGDQMAADVDLRYPVVKPNFTIKLTDAPELVEAERRYERWLSLNLKLREMLKKMGWQWNPGSGWFGGNESVAAEMLGQQVYEAQRSFLELNDSIYEAPKG</sequence>
<organism evidence="2">
    <name type="scientific">Granulicella tundricola (strain ATCC BAA-1859 / DSM 23138 / MP5ACTX9)</name>
    <dbReference type="NCBI Taxonomy" id="1198114"/>
    <lineage>
        <taxon>Bacteria</taxon>
        <taxon>Pseudomonadati</taxon>
        <taxon>Acidobacteriota</taxon>
        <taxon>Terriglobia</taxon>
        <taxon>Terriglobales</taxon>
        <taxon>Acidobacteriaceae</taxon>
        <taxon>Granulicella</taxon>
    </lineage>
</organism>
<evidence type="ECO:0000313" key="1">
    <source>
        <dbReference type="EMBL" id="ADW67955.1"/>
    </source>
</evidence>
<dbReference type="PaxDb" id="1198114-AciX9_0887"/>
<keyword evidence="2" id="KW-1185">Reference proteome</keyword>
<proteinExistence type="predicted"/>
<dbReference type="EMBL" id="CP002480">
    <property type="protein sequence ID" value="ADW67955.1"/>
    <property type="molecule type" value="Genomic_DNA"/>
</dbReference>
<dbReference type="KEGG" id="acm:AciX9_0887"/>
<protein>
    <submittedName>
        <fullName evidence="1">Uncharacterized protein</fullName>
    </submittedName>
</protein>
<reference evidence="2" key="1">
    <citation type="submission" date="2011-01" db="EMBL/GenBank/DDBJ databases">
        <title>Complete sequence of chromosome of Acidobacterium sp. MP5ACTX9.</title>
        <authorList>
            <consortium name="US DOE Joint Genome Institute"/>
            <person name="Lucas S."/>
            <person name="Copeland A."/>
            <person name="Lapidus A."/>
            <person name="Cheng J.-F."/>
            <person name="Goodwin L."/>
            <person name="Pitluck S."/>
            <person name="Teshima H."/>
            <person name="Detter J.C."/>
            <person name="Han C."/>
            <person name="Tapia R."/>
            <person name="Land M."/>
            <person name="Hauser L."/>
            <person name="Kyrpides N."/>
            <person name="Ivanova N."/>
            <person name="Ovchinnikova G."/>
            <person name="Pagani I."/>
            <person name="Rawat S.R."/>
            <person name="Mannisto M."/>
            <person name="Haggblom M.M."/>
            <person name="Woyke T."/>
        </authorList>
    </citation>
    <scope>NUCLEOTIDE SEQUENCE [LARGE SCALE GENOMIC DNA]</scope>
    <source>
        <strain evidence="2">MP5ACTX9</strain>
    </source>
</reference>
<dbReference type="Proteomes" id="UP000000343">
    <property type="component" value="Chromosome"/>
</dbReference>
<evidence type="ECO:0000313" key="2">
    <source>
        <dbReference type="Proteomes" id="UP000000343"/>
    </source>
</evidence>